<dbReference type="GO" id="GO:0015662">
    <property type="term" value="F:P-type ion transporter activity"/>
    <property type="evidence" value="ECO:0007669"/>
    <property type="project" value="UniProtKB-ARBA"/>
</dbReference>
<dbReference type="Gene3D" id="1.20.1110.10">
    <property type="entry name" value="Calcium-transporting ATPase, transmembrane domain"/>
    <property type="match status" value="1"/>
</dbReference>
<feature type="compositionally biased region" description="Basic residues" evidence="10">
    <location>
        <begin position="1026"/>
        <end position="1041"/>
    </location>
</feature>
<keyword evidence="5" id="KW-0547">Nucleotide-binding</keyword>
<feature type="transmembrane region" description="Helical" evidence="11">
    <location>
        <begin position="114"/>
        <end position="133"/>
    </location>
</feature>
<dbReference type="SUPFAM" id="SSF81660">
    <property type="entry name" value="Metal cation-transporting ATPase, ATP-binding domain N"/>
    <property type="match status" value="1"/>
</dbReference>
<comment type="caution">
    <text evidence="13">The sequence shown here is derived from an EMBL/GenBank/DDBJ whole genome shotgun (WGS) entry which is preliminary data.</text>
</comment>
<dbReference type="InterPro" id="IPR006068">
    <property type="entry name" value="ATPase_P-typ_cation-transptr_C"/>
</dbReference>
<evidence type="ECO:0000313" key="14">
    <source>
        <dbReference type="Proteomes" id="UP000195570"/>
    </source>
</evidence>
<evidence type="ECO:0000256" key="8">
    <source>
        <dbReference type="ARBA" id="ARBA00022989"/>
    </source>
</evidence>
<dbReference type="Pfam" id="PF00690">
    <property type="entry name" value="Cation_ATPase_N"/>
    <property type="match status" value="1"/>
</dbReference>
<protein>
    <submittedName>
        <fullName evidence="13">Calcium motive p-type ATPase, putative</fullName>
        <ecNumber evidence="13">3.6.3.-</ecNumber>
    </submittedName>
</protein>
<keyword evidence="2" id="KW-1003">Cell membrane</keyword>
<dbReference type="InterPro" id="IPR008250">
    <property type="entry name" value="ATPase_P-typ_transduc_dom_A_sf"/>
</dbReference>
<dbReference type="EMBL" id="CZPT02000674">
    <property type="protein sequence ID" value="SCU67029.1"/>
    <property type="molecule type" value="Genomic_DNA"/>
</dbReference>
<dbReference type="Proteomes" id="UP000195570">
    <property type="component" value="Unassembled WGS sequence"/>
</dbReference>
<evidence type="ECO:0000256" key="9">
    <source>
        <dbReference type="ARBA" id="ARBA00023136"/>
    </source>
</evidence>
<feature type="transmembrane region" description="Helical" evidence="11">
    <location>
        <begin position="308"/>
        <end position="331"/>
    </location>
</feature>
<dbReference type="PRINTS" id="PR00119">
    <property type="entry name" value="CATATPASE"/>
</dbReference>
<evidence type="ECO:0000256" key="4">
    <source>
        <dbReference type="ARBA" id="ARBA00022723"/>
    </source>
</evidence>
<feature type="transmembrane region" description="Helical" evidence="11">
    <location>
        <begin position="277"/>
        <end position="296"/>
    </location>
</feature>
<evidence type="ECO:0000313" key="13">
    <source>
        <dbReference type="EMBL" id="SCU67029.1"/>
    </source>
</evidence>
<evidence type="ECO:0000256" key="7">
    <source>
        <dbReference type="ARBA" id="ARBA00022967"/>
    </source>
</evidence>
<dbReference type="VEuPathDB" id="TriTrypDB:TEOVI_000625500"/>
<dbReference type="GO" id="GO:0046873">
    <property type="term" value="F:metal ion transmembrane transporter activity"/>
    <property type="evidence" value="ECO:0007669"/>
    <property type="project" value="UniProtKB-ARBA"/>
</dbReference>
<dbReference type="InterPro" id="IPR044492">
    <property type="entry name" value="P_typ_ATPase_HD_dom"/>
</dbReference>
<evidence type="ECO:0000256" key="6">
    <source>
        <dbReference type="ARBA" id="ARBA00022840"/>
    </source>
</evidence>
<dbReference type="SUPFAM" id="SSF81653">
    <property type="entry name" value="Calcium ATPase, transduction domain A"/>
    <property type="match status" value="1"/>
</dbReference>
<dbReference type="GO" id="GO:0019829">
    <property type="term" value="F:ATPase-coupled monoatomic cation transmembrane transporter activity"/>
    <property type="evidence" value="ECO:0007669"/>
    <property type="project" value="UniProtKB-ARBA"/>
</dbReference>
<dbReference type="GO" id="GO:0098662">
    <property type="term" value="P:inorganic cation transmembrane transport"/>
    <property type="evidence" value="ECO:0007669"/>
    <property type="project" value="UniProtKB-ARBA"/>
</dbReference>
<dbReference type="GeneID" id="92380194"/>
<dbReference type="InterPro" id="IPR023299">
    <property type="entry name" value="ATPase_P-typ_cyto_dom_N"/>
</dbReference>
<dbReference type="Pfam" id="PF00122">
    <property type="entry name" value="E1-E2_ATPase"/>
    <property type="match status" value="1"/>
</dbReference>
<dbReference type="EC" id="3.6.3.-" evidence="13"/>
<dbReference type="InterPro" id="IPR004014">
    <property type="entry name" value="ATPase_P-typ_cation-transptr_N"/>
</dbReference>
<keyword evidence="3 11" id="KW-0812">Transmembrane</keyword>
<dbReference type="Pfam" id="PF13246">
    <property type="entry name" value="Cation_ATPase"/>
    <property type="match status" value="1"/>
</dbReference>
<dbReference type="Pfam" id="PF00689">
    <property type="entry name" value="Cation_ATPase_C"/>
    <property type="match status" value="1"/>
</dbReference>
<keyword evidence="7" id="KW-1278">Translocase</keyword>
<dbReference type="RefSeq" id="XP_067078393.1">
    <property type="nucleotide sequence ID" value="XM_067222292.1"/>
</dbReference>
<feature type="region of interest" description="Disordered" evidence="10">
    <location>
        <begin position="1022"/>
        <end position="1041"/>
    </location>
</feature>
<feature type="transmembrane region" description="Helical" evidence="11">
    <location>
        <begin position="915"/>
        <end position="935"/>
    </location>
</feature>
<dbReference type="GO" id="GO:0005524">
    <property type="term" value="F:ATP binding"/>
    <property type="evidence" value="ECO:0007669"/>
    <property type="project" value="UniProtKB-KW"/>
</dbReference>
<feature type="region of interest" description="Disordered" evidence="10">
    <location>
        <begin position="1"/>
        <end position="26"/>
    </location>
</feature>
<dbReference type="SFLD" id="SFLDG00002">
    <property type="entry name" value="C1.7:_P-type_atpase_like"/>
    <property type="match status" value="1"/>
</dbReference>
<dbReference type="AlphaFoldDB" id="A0A1G4I5A3"/>
<evidence type="ECO:0000256" key="2">
    <source>
        <dbReference type="ARBA" id="ARBA00022475"/>
    </source>
</evidence>
<feature type="transmembrane region" description="Helical" evidence="11">
    <location>
        <begin position="90"/>
        <end position="108"/>
    </location>
</feature>
<dbReference type="FunFam" id="3.40.1110.10:FF:000123">
    <property type="entry name" value="Calcium motive P-type ATPase, putative"/>
    <property type="match status" value="1"/>
</dbReference>
<dbReference type="InterPro" id="IPR023214">
    <property type="entry name" value="HAD_sf"/>
</dbReference>
<dbReference type="InterPro" id="IPR023298">
    <property type="entry name" value="ATPase_P-typ_TM_dom_sf"/>
</dbReference>
<dbReference type="SFLD" id="SFLDS00003">
    <property type="entry name" value="Haloacid_Dehalogenase"/>
    <property type="match status" value="1"/>
</dbReference>
<feature type="domain" description="Cation-transporting P-type ATPase N-terminal" evidence="12">
    <location>
        <begin position="35"/>
        <end position="110"/>
    </location>
</feature>
<keyword evidence="4" id="KW-0479">Metal-binding</keyword>
<dbReference type="InterPro" id="IPR001757">
    <property type="entry name" value="P_typ_ATPase"/>
</dbReference>
<dbReference type="Gene3D" id="3.40.50.1000">
    <property type="entry name" value="HAD superfamily/HAD-like"/>
    <property type="match status" value="1"/>
</dbReference>
<evidence type="ECO:0000256" key="5">
    <source>
        <dbReference type="ARBA" id="ARBA00022741"/>
    </source>
</evidence>
<dbReference type="InterPro" id="IPR018303">
    <property type="entry name" value="ATPase_P-typ_P_site"/>
</dbReference>
<proteinExistence type="predicted"/>
<dbReference type="PROSITE" id="PS00154">
    <property type="entry name" value="ATPASE_E1_E2"/>
    <property type="match status" value="1"/>
</dbReference>
<dbReference type="SFLD" id="SFLDF00027">
    <property type="entry name" value="p-type_atpase"/>
    <property type="match status" value="1"/>
</dbReference>
<evidence type="ECO:0000259" key="12">
    <source>
        <dbReference type="SMART" id="SM00831"/>
    </source>
</evidence>
<dbReference type="PANTHER" id="PTHR42861">
    <property type="entry name" value="CALCIUM-TRANSPORTING ATPASE"/>
    <property type="match status" value="1"/>
</dbReference>
<dbReference type="SUPFAM" id="SSF81665">
    <property type="entry name" value="Calcium ATPase, transmembrane domain M"/>
    <property type="match status" value="1"/>
</dbReference>
<comment type="subcellular location">
    <subcellularLocation>
        <location evidence="1">Cell membrane</location>
        <topology evidence="1">Multi-pass membrane protein</topology>
    </subcellularLocation>
</comment>
<feature type="transmembrane region" description="Helical" evidence="11">
    <location>
        <begin position="833"/>
        <end position="855"/>
    </location>
</feature>
<dbReference type="Gene3D" id="3.40.1110.10">
    <property type="entry name" value="Calcium-transporting ATPase, cytoplasmic domain N"/>
    <property type="match status" value="1"/>
</dbReference>
<dbReference type="GO" id="GO:0005886">
    <property type="term" value="C:plasma membrane"/>
    <property type="evidence" value="ECO:0007669"/>
    <property type="project" value="UniProtKB-SubCell"/>
</dbReference>
<name>A0A1G4I5A3_TRYEQ</name>
<keyword evidence="6" id="KW-0067">ATP-binding</keyword>
<keyword evidence="9 11" id="KW-0472">Membrane</keyword>
<sequence length="1041" mass="113976">MTGSGGREPIDVATGTAPAVDKGETIPTKYEPHNKWWSCDIPTTLSLVQLEDPSVGVPSSDVSRRAAELGHNHIPLKGGPSALWILAQQFLNSITLILTIVMVISAVFEDWAEFGVVLFLILFNALLGFYQEYSAEKSLESLKAMTAGSAKVLRDGTVQVIFIDEVVVGDVIIIEQGSSVPADCRIIESSGLEVDEALLTGEALPVVKHTNEIPDPGNSCALGDRKNMVYRNTTVTQGRARAVVCAAGVDTEMGKLAARLADGTGSGRTELMRKLDLMMYILFAVCLGLALVVFAANRFKFKRSTLSYATAVAVAILPESLVAVVTVSMTFSVRNMARQRCIVRKLAVMEVLGNVTDICSDKTGTLTENKMVVKKALIGIDNELVVTGAPHERYGTFIREEGEEHVNMLEVYETNKLAVEFMRCAALCSTTVLHPDSEDADLLKGSGNPTEVAIQVMTWKADAPRNKLENQGWECIAEYPFDSKIKRMSTAWYNSETKSLYLCTKGAPERVIDLCTTKMLESGKLAPITDDDRQELTKKITSLASHGLRTICFSMNASTVNEFPIPDDDTFQVTHPRETIEQSLTFLGIVGIYDPPRPESRPSVIACQHAGIVVRMLTGDHAITARSIATILNIITAKDGEDPLKVLTGPEFDRIDMATIEEWPDLPLVVGRCSPESKVKMIECLHKRGRTVAMTGDGFNDSPSIKFADVGCAMGSGTDVTKGVADLIITDDNFATIVKAVAEGRRISQNIRKFVLHLLSGNVSEVIALICGLPIRYMGEALFVLSPVEILWLNLCTSAPPATGLSLDPASADVLLVPPHTAGLFTFELVTDFLVYGFWLGGLALSAFVWIIYGINDGPKGENCNERTAVGCEMVWQARGTAFGILYFGLLVHSYTVRHPRQSVIFMKWFDNPWIYGSVIVCSLLFFPIVYVPAIARNIFQHHSLTWHWGMMVPAVIIFVGLCELHKIFKNCLFPVKRPVIDRSDEEEYRRFAVPGPDDDRDVESIAEDQLRQSFVSAAGSIASGGRRRKGRRFGGKGGKM</sequence>
<evidence type="ECO:0000256" key="3">
    <source>
        <dbReference type="ARBA" id="ARBA00022692"/>
    </source>
</evidence>
<dbReference type="InterPro" id="IPR036412">
    <property type="entry name" value="HAD-like_sf"/>
</dbReference>
<dbReference type="NCBIfam" id="TIGR01494">
    <property type="entry name" value="ATPase_P-type"/>
    <property type="match status" value="2"/>
</dbReference>
<gene>
    <name evidence="13" type="ORF">TEOVI_000625500</name>
</gene>
<keyword evidence="14" id="KW-1185">Reference proteome</keyword>
<keyword evidence="13" id="KW-0378">Hydrolase</keyword>
<keyword evidence="8 11" id="KW-1133">Transmembrane helix</keyword>
<dbReference type="InterPro" id="IPR059000">
    <property type="entry name" value="ATPase_P-type_domA"/>
</dbReference>
<accession>A0A1G4I5A3</accession>
<dbReference type="FunFam" id="2.70.150.10:FF:000016">
    <property type="entry name" value="Calcium-transporting P-type ATPase putative"/>
    <property type="match status" value="1"/>
</dbReference>
<dbReference type="Pfam" id="PF08282">
    <property type="entry name" value="Hydrolase_3"/>
    <property type="match status" value="1"/>
</dbReference>
<feature type="transmembrane region" description="Helical" evidence="11">
    <location>
        <begin position="876"/>
        <end position="895"/>
    </location>
</feature>
<evidence type="ECO:0000256" key="10">
    <source>
        <dbReference type="SAM" id="MobiDB-lite"/>
    </source>
</evidence>
<evidence type="ECO:0000256" key="11">
    <source>
        <dbReference type="SAM" id="Phobius"/>
    </source>
</evidence>
<dbReference type="GO" id="GO:0046872">
    <property type="term" value="F:metal ion binding"/>
    <property type="evidence" value="ECO:0007669"/>
    <property type="project" value="UniProtKB-KW"/>
</dbReference>
<dbReference type="GO" id="GO:0016887">
    <property type="term" value="F:ATP hydrolysis activity"/>
    <property type="evidence" value="ECO:0007669"/>
    <property type="project" value="InterPro"/>
</dbReference>
<evidence type="ECO:0000256" key="1">
    <source>
        <dbReference type="ARBA" id="ARBA00004651"/>
    </source>
</evidence>
<dbReference type="SUPFAM" id="SSF56784">
    <property type="entry name" value="HAD-like"/>
    <property type="match status" value="1"/>
</dbReference>
<dbReference type="SMART" id="SM00831">
    <property type="entry name" value="Cation_ATPase_N"/>
    <property type="match status" value="1"/>
</dbReference>
<organism evidence="13 14">
    <name type="scientific">Trypanosoma equiperdum</name>
    <dbReference type="NCBI Taxonomy" id="5694"/>
    <lineage>
        <taxon>Eukaryota</taxon>
        <taxon>Discoba</taxon>
        <taxon>Euglenozoa</taxon>
        <taxon>Kinetoplastea</taxon>
        <taxon>Metakinetoplastina</taxon>
        <taxon>Trypanosomatida</taxon>
        <taxon>Trypanosomatidae</taxon>
        <taxon>Trypanosoma</taxon>
    </lineage>
</organism>
<dbReference type="Gene3D" id="2.70.150.10">
    <property type="entry name" value="Calcium-transporting ATPase, cytoplasmic transduction domain A"/>
    <property type="match status" value="1"/>
</dbReference>
<reference evidence="13" key="1">
    <citation type="submission" date="2016-09" db="EMBL/GenBank/DDBJ databases">
        <authorList>
            <person name="Hebert L."/>
            <person name="Moumen B."/>
        </authorList>
    </citation>
    <scope>NUCLEOTIDE SEQUENCE [LARGE SCALE GENOMIC DNA]</scope>
    <source>
        <strain evidence="13">OVI</strain>
    </source>
</reference>
<feature type="transmembrane region" description="Helical" evidence="11">
    <location>
        <begin position="947"/>
        <end position="969"/>
    </location>
</feature>